<dbReference type="Gene3D" id="2.120.10.80">
    <property type="entry name" value="Kelch-type beta propeller"/>
    <property type="match status" value="1"/>
</dbReference>
<keyword evidence="1" id="KW-0732">Signal</keyword>
<gene>
    <name evidence="2" type="ORF">HMPREF9304_04390</name>
</gene>
<feature type="chain" id="PRO_5001951419" evidence="1">
    <location>
        <begin position="23"/>
        <end position="501"/>
    </location>
</feature>
<dbReference type="SUPFAM" id="SSF117281">
    <property type="entry name" value="Kelch motif"/>
    <property type="match status" value="1"/>
</dbReference>
<dbReference type="EMBL" id="JRPQ01000071">
    <property type="protein sequence ID" value="KGI22428.1"/>
    <property type="molecule type" value="Genomic_DNA"/>
</dbReference>
<dbReference type="OrthoDB" id="1078890at2"/>
<dbReference type="RefSeq" id="WP_036926724.1">
    <property type="nucleotide sequence ID" value="NZ_JRPQ01000071.1"/>
</dbReference>
<feature type="signal peptide" evidence="1">
    <location>
        <begin position="1"/>
        <end position="22"/>
    </location>
</feature>
<accession>A0A098YUV8</accession>
<sequence length="501" mass="54455">MKLKYSVFILLATVVAAFTACSDDEDTKEQAVGIVSGTITPMGSTVSYKLVPKDNATIENTNDSLAWDVTETALSEAVLKVTPTLETTVSYNGKEVGADGVTVNANNPVTLQVKGSSGKTVTYKLNVVRAKNLKEGLVKKSSAMPGTVNGAVWQDVVSFKGKFYALVVSAKATGEKKGEGEEHYQLFSSINGIDWQEVNYAVSPKQDVIGGEGARLVVFNDKLYVLGGIRTLGADKYGVPAEIEDGWMGPAPVIKVWRGYVTSDGTNFESLAEKLKVEDKGKAVEAKNTWLYNNPYCSYAILNGKIFQHGGFTMFMGMAQAANNMLESSNGHEWKVISTLDDQGKSIYLPSIGANFFSFKGKLYIVGGFKNFIDAKSMNNAVYSSTDGKVWKEEAENVEGFSNLYQATVVATDNVVYIMGGEIFKEDKTRVLNTKVYRSTDCIHWTEVSAEGFTGVRYAAGVVAGQGAWFFGGYESVSTGNYAFPQQPFKWSNTTWNAAMK</sequence>
<dbReference type="InterPro" id="IPR015915">
    <property type="entry name" value="Kelch-typ_b-propeller"/>
</dbReference>
<name>A0A098YUV8_9BACT</name>
<proteinExistence type="predicted"/>
<dbReference type="Proteomes" id="UP000029723">
    <property type="component" value="Unassembled WGS sequence"/>
</dbReference>
<dbReference type="PROSITE" id="PS51257">
    <property type="entry name" value="PROKAR_LIPOPROTEIN"/>
    <property type="match status" value="1"/>
</dbReference>
<evidence type="ECO:0000313" key="2">
    <source>
        <dbReference type="EMBL" id="KGI22428.1"/>
    </source>
</evidence>
<dbReference type="AlphaFoldDB" id="A0A098YUV8"/>
<protein>
    <submittedName>
        <fullName evidence="2">Uncharacterized protein</fullName>
    </submittedName>
</protein>
<evidence type="ECO:0000313" key="3">
    <source>
        <dbReference type="Proteomes" id="UP000029723"/>
    </source>
</evidence>
<comment type="caution">
    <text evidence="2">The sequence shown here is derived from an EMBL/GenBank/DDBJ whole genome shotgun (WGS) entry which is preliminary data.</text>
</comment>
<evidence type="ECO:0000256" key="1">
    <source>
        <dbReference type="SAM" id="SignalP"/>
    </source>
</evidence>
<organism evidence="2 3">
    <name type="scientific">Hoylesella timonensis S9-PR14</name>
    <dbReference type="NCBI Taxonomy" id="1401062"/>
    <lineage>
        <taxon>Bacteria</taxon>
        <taxon>Pseudomonadati</taxon>
        <taxon>Bacteroidota</taxon>
        <taxon>Bacteroidia</taxon>
        <taxon>Bacteroidales</taxon>
        <taxon>Prevotellaceae</taxon>
        <taxon>Hoylesella</taxon>
    </lineage>
</organism>
<reference evidence="2 3" key="1">
    <citation type="submission" date="2014-07" db="EMBL/GenBank/DDBJ databases">
        <authorList>
            <person name="McCorrison J."/>
            <person name="Sanka R."/>
            <person name="Torralba M."/>
            <person name="Gillis M."/>
            <person name="Haft D.H."/>
            <person name="Methe B."/>
            <person name="Sutton G."/>
            <person name="Nelson K.E."/>
        </authorList>
    </citation>
    <scope>NUCLEOTIDE SEQUENCE [LARGE SCALE GENOMIC DNA]</scope>
    <source>
        <strain evidence="2 3">S9-PR14</strain>
    </source>
</reference>